<dbReference type="AlphaFoldDB" id="A0AAX4PK62"/>
<feature type="transmembrane region" description="Helical" evidence="6">
    <location>
        <begin position="157"/>
        <end position="177"/>
    </location>
</feature>
<protein>
    <recommendedName>
        <fullName evidence="9">Sugar phosphate transporter domain-containing protein</fullName>
    </recommendedName>
</protein>
<feature type="transmembrane region" description="Helical" evidence="6">
    <location>
        <begin position="277"/>
        <end position="296"/>
    </location>
</feature>
<feature type="transmembrane region" description="Helical" evidence="6">
    <location>
        <begin position="248"/>
        <end position="265"/>
    </location>
</feature>
<evidence type="ECO:0000313" key="8">
    <source>
        <dbReference type="Proteomes" id="UP001472866"/>
    </source>
</evidence>
<evidence type="ECO:0000256" key="1">
    <source>
        <dbReference type="ARBA" id="ARBA00004141"/>
    </source>
</evidence>
<feature type="transmembrane region" description="Helical" evidence="6">
    <location>
        <begin position="222"/>
        <end position="241"/>
    </location>
</feature>
<reference evidence="7 8" key="1">
    <citation type="submission" date="2024-03" db="EMBL/GenBank/DDBJ databases">
        <title>Complete genome sequence of the green alga Chloropicon roscoffensis RCC1871.</title>
        <authorList>
            <person name="Lemieux C."/>
            <person name="Pombert J.-F."/>
            <person name="Otis C."/>
            <person name="Turmel M."/>
        </authorList>
    </citation>
    <scope>NUCLEOTIDE SEQUENCE [LARGE SCALE GENOMIC DNA]</scope>
    <source>
        <strain evidence="7 8">RCC1871</strain>
    </source>
</reference>
<feature type="transmembrane region" description="Helical" evidence="6">
    <location>
        <begin position="127"/>
        <end position="145"/>
    </location>
</feature>
<evidence type="ECO:0000256" key="6">
    <source>
        <dbReference type="SAM" id="Phobius"/>
    </source>
</evidence>
<feature type="region of interest" description="Disordered" evidence="5">
    <location>
        <begin position="299"/>
        <end position="324"/>
    </location>
</feature>
<name>A0AAX4PK62_9CHLO</name>
<keyword evidence="4 6" id="KW-0472">Membrane</keyword>
<accession>A0AAX4PK62</accession>
<sequence length="324" mass="34118">MAAALPLMALYGATNVSLSFVNKNLARADCVSFSFLLLTQCAFTVLTLLLTGNRPTTFKRFAIESSLMRMLVAIPASAMYAVQHHTRMRTFILCPVDVVLVARQVVPLMCFAIERAAGLELRRQTKGTVGCMVATLAGVALYAWGRMGTGFGIRSGQGLAAVLALHLCSTALSNVYTKHAARKMPASEYTLLVNLTSLPIFAVGSLRAASSPGNRHVGFSEALLAAASVVLSVAISVLASHTQRACDAASFAVLSNGLKVATIALDACFGGEDPVPAVSWAGILIAFAGSVAYSRMRAEANGTTRRGAHGKEPAGVPRRTRKTD</sequence>
<feature type="transmembrane region" description="Helical" evidence="6">
    <location>
        <begin position="189"/>
        <end position="210"/>
    </location>
</feature>
<dbReference type="PANTHER" id="PTHR11132">
    <property type="entry name" value="SOLUTE CARRIER FAMILY 35"/>
    <property type="match status" value="1"/>
</dbReference>
<keyword evidence="2 6" id="KW-0812">Transmembrane</keyword>
<evidence type="ECO:0000256" key="3">
    <source>
        <dbReference type="ARBA" id="ARBA00022989"/>
    </source>
</evidence>
<evidence type="ECO:0000256" key="5">
    <source>
        <dbReference type="SAM" id="MobiDB-lite"/>
    </source>
</evidence>
<gene>
    <name evidence="7" type="ORF">HKI87_14g75680</name>
</gene>
<evidence type="ECO:0008006" key="9">
    <source>
        <dbReference type="Google" id="ProtNLM"/>
    </source>
</evidence>
<evidence type="ECO:0000256" key="4">
    <source>
        <dbReference type="ARBA" id="ARBA00023136"/>
    </source>
</evidence>
<evidence type="ECO:0000313" key="7">
    <source>
        <dbReference type="EMBL" id="WZN66005.1"/>
    </source>
</evidence>
<dbReference type="EMBL" id="CP151514">
    <property type="protein sequence ID" value="WZN66005.1"/>
    <property type="molecule type" value="Genomic_DNA"/>
</dbReference>
<comment type="subcellular location">
    <subcellularLocation>
        <location evidence="1">Membrane</location>
        <topology evidence="1">Multi-pass membrane protein</topology>
    </subcellularLocation>
</comment>
<organism evidence="7 8">
    <name type="scientific">Chloropicon roscoffensis</name>
    <dbReference type="NCBI Taxonomy" id="1461544"/>
    <lineage>
        <taxon>Eukaryota</taxon>
        <taxon>Viridiplantae</taxon>
        <taxon>Chlorophyta</taxon>
        <taxon>Chloropicophyceae</taxon>
        <taxon>Chloropicales</taxon>
        <taxon>Chloropicaceae</taxon>
        <taxon>Chloropicon</taxon>
    </lineage>
</organism>
<feature type="transmembrane region" description="Helical" evidence="6">
    <location>
        <begin position="31"/>
        <end position="50"/>
    </location>
</feature>
<keyword evidence="8" id="KW-1185">Reference proteome</keyword>
<evidence type="ECO:0000256" key="2">
    <source>
        <dbReference type="ARBA" id="ARBA00022692"/>
    </source>
</evidence>
<dbReference type="GO" id="GO:0016020">
    <property type="term" value="C:membrane"/>
    <property type="evidence" value="ECO:0007669"/>
    <property type="project" value="UniProtKB-SubCell"/>
</dbReference>
<dbReference type="Proteomes" id="UP001472866">
    <property type="component" value="Chromosome 14"/>
</dbReference>
<proteinExistence type="predicted"/>
<keyword evidence="3 6" id="KW-1133">Transmembrane helix</keyword>
<dbReference type="InterPro" id="IPR050186">
    <property type="entry name" value="TPT_transporter"/>
</dbReference>